<protein>
    <recommendedName>
        <fullName evidence="1">non-specific serine/threonine protein kinase</fullName>
        <ecNumber evidence="1">2.7.11.1</ecNumber>
    </recommendedName>
</protein>
<feature type="domain" description="PASTA" evidence="13">
    <location>
        <begin position="373"/>
        <end position="440"/>
    </location>
</feature>
<keyword evidence="5 14" id="KW-0418">Kinase</keyword>
<dbReference type="OrthoDB" id="9788659at2"/>
<feature type="region of interest" description="Disordered" evidence="10">
    <location>
        <begin position="316"/>
        <end position="343"/>
    </location>
</feature>
<dbReference type="EMBL" id="VBTH01000006">
    <property type="protein sequence ID" value="TLQ04623.1"/>
    <property type="molecule type" value="Genomic_DNA"/>
</dbReference>
<evidence type="ECO:0000313" key="14">
    <source>
        <dbReference type="EMBL" id="TLQ04623.1"/>
    </source>
</evidence>
<dbReference type="PANTHER" id="PTHR43289:SF34">
    <property type="entry name" value="SERINE_THREONINE-PROTEIN KINASE YBDM-RELATED"/>
    <property type="match status" value="1"/>
</dbReference>
<dbReference type="Gene3D" id="3.30.10.20">
    <property type="match status" value="2"/>
</dbReference>
<dbReference type="Pfam" id="PF03793">
    <property type="entry name" value="PASTA"/>
    <property type="match status" value="2"/>
</dbReference>
<evidence type="ECO:0000256" key="6">
    <source>
        <dbReference type="ARBA" id="ARBA00022840"/>
    </source>
</evidence>
<dbReference type="PROSITE" id="PS51178">
    <property type="entry name" value="PASTA"/>
    <property type="match status" value="2"/>
</dbReference>
<dbReference type="PANTHER" id="PTHR43289">
    <property type="entry name" value="MITOGEN-ACTIVATED PROTEIN KINASE KINASE KINASE 20-RELATED"/>
    <property type="match status" value="1"/>
</dbReference>
<keyword evidence="11" id="KW-0472">Membrane</keyword>
<evidence type="ECO:0000256" key="10">
    <source>
        <dbReference type="SAM" id="MobiDB-lite"/>
    </source>
</evidence>
<sequence length="508" mass="57157">MTPNQTLNGRYKIIRSLGEGGMANVYLAHDLILDRDVAVKLVRFDMQDDLSAIKRFQREALSTTELVHPNIVGVYDIGEEHGMNYLVMEYVEGTDLKQYIRDKFPIPLDQVVNLMGQILNGVQTAHRHGIIHRDLKPQNVLIDTHGNAKITDFGIAIANQQSSFTRTNAVIGSVQYLSPEQVRGHIATQQSDIYSLGIILFEMLTGKVPFEGESAVSIAVKHYQDQLPLVKDFNDKIPQSLENVVLKATAKNPTDRYKNVAEMADDLKTVLEPDRANEPKFIEDSLTDRTIVLDQTEINQNLQPEEIEKTRPIKVKMNNRYNNPRPPKDTSKNSEEEMHRPKHRHPLRRRALFTFMAAVAFILGIFIAFKLSSPQMVQVPSLEGLNQKEATTKLSKANLGVGKITKEADDKAGYNKVVETLPETGKYVQEGIKVNVVISKGPNSFDVDNYVGSDYTSTKKQLEDKGFKIKKKEIATDRFDDDRIISQDVISGQVVVPRVTTITFTVAK</sequence>
<keyword evidence="6 9" id="KW-0067">ATP-binding</keyword>
<reference evidence="14 15" key="1">
    <citation type="submission" date="2019-05" db="EMBL/GenBank/DDBJ databases">
        <title>The metagenome of a microbial culture collection derived from dairy environment covers the genomic content of the human microbiome.</title>
        <authorList>
            <person name="Roder T."/>
            <person name="Wuthrich D."/>
            <person name="Sattari Z."/>
            <person name="Von Ah U."/>
            <person name="Bar C."/>
            <person name="Ronchi F."/>
            <person name="Macpherson A.J."/>
            <person name="Ganal-Vonarburg S.C."/>
            <person name="Bruggmann R."/>
            <person name="Vergeres G."/>
        </authorList>
    </citation>
    <scope>NUCLEOTIDE SEQUENCE [LARGE SCALE GENOMIC DNA]</scope>
    <source>
        <strain evidence="14 15">FAM 18815</strain>
    </source>
</reference>
<dbReference type="InterPro" id="IPR017441">
    <property type="entry name" value="Protein_kinase_ATP_BS"/>
</dbReference>
<dbReference type="GO" id="GO:0004674">
    <property type="term" value="F:protein serine/threonine kinase activity"/>
    <property type="evidence" value="ECO:0007669"/>
    <property type="project" value="UniProtKB-KW"/>
</dbReference>
<comment type="catalytic activity">
    <reaction evidence="7">
        <text>L-threonyl-[protein] + ATP = O-phospho-L-threonyl-[protein] + ADP + H(+)</text>
        <dbReference type="Rhea" id="RHEA:46608"/>
        <dbReference type="Rhea" id="RHEA-COMP:11060"/>
        <dbReference type="Rhea" id="RHEA-COMP:11605"/>
        <dbReference type="ChEBI" id="CHEBI:15378"/>
        <dbReference type="ChEBI" id="CHEBI:30013"/>
        <dbReference type="ChEBI" id="CHEBI:30616"/>
        <dbReference type="ChEBI" id="CHEBI:61977"/>
        <dbReference type="ChEBI" id="CHEBI:456216"/>
        <dbReference type="EC" id="2.7.11.1"/>
    </reaction>
</comment>
<evidence type="ECO:0000256" key="2">
    <source>
        <dbReference type="ARBA" id="ARBA00022527"/>
    </source>
</evidence>
<dbReference type="InterPro" id="IPR005543">
    <property type="entry name" value="PASTA_dom"/>
</dbReference>
<accession>A0A5R9BWE6</accession>
<dbReference type="PROSITE" id="PS00108">
    <property type="entry name" value="PROTEIN_KINASE_ST"/>
    <property type="match status" value="1"/>
</dbReference>
<dbReference type="PROSITE" id="PS50011">
    <property type="entry name" value="PROTEIN_KINASE_DOM"/>
    <property type="match status" value="1"/>
</dbReference>
<proteinExistence type="predicted"/>
<dbReference type="SUPFAM" id="SSF56112">
    <property type="entry name" value="Protein kinase-like (PK-like)"/>
    <property type="match status" value="1"/>
</dbReference>
<evidence type="ECO:0000256" key="7">
    <source>
        <dbReference type="ARBA" id="ARBA00047899"/>
    </source>
</evidence>
<organism evidence="14 15">
    <name type="scientific">Pediococcus stilesii</name>
    <dbReference type="NCBI Taxonomy" id="331679"/>
    <lineage>
        <taxon>Bacteria</taxon>
        <taxon>Bacillati</taxon>
        <taxon>Bacillota</taxon>
        <taxon>Bacilli</taxon>
        <taxon>Lactobacillales</taxon>
        <taxon>Lactobacillaceae</taxon>
        <taxon>Pediococcus</taxon>
    </lineage>
</organism>
<comment type="caution">
    <text evidence="14">The sequence shown here is derived from an EMBL/GenBank/DDBJ whole genome shotgun (WGS) entry which is preliminary data.</text>
</comment>
<dbReference type="FunFam" id="1.10.510.10:FF:000021">
    <property type="entry name" value="Serine/threonine protein kinase"/>
    <property type="match status" value="1"/>
</dbReference>
<dbReference type="Pfam" id="PF00069">
    <property type="entry name" value="Pkinase"/>
    <property type="match status" value="1"/>
</dbReference>
<dbReference type="Proteomes" id="UP000305541">
    <property type="component" value="Unassembled WGS sequence"/>
</dbReference>
<evidence type="ECO:0000313" key="15">
    <source>
        <dbReference type="Proteomes" id="UP000305541"/>
    </source>
</evidence>
<dbReference type="Gene3D" id="3.30.200.20">
    <property type="entry name" value="Phosphorylase Kinase, domain 1"/>
    <property type="match status" value="1"/>
</dbReference>
<dbReference type="AlphaFoldDB" id="A0A5R9BWE6"/>
<dbReference type="SMART" id="SM00740">
    <property type="entry name" value="PASTA"/>
    <property type="match status" value="2"/>
</dbReference>
<feature type="binding site" evidence="9">
    <location>
        <position position="40"/>
    </location>
    <ligand>
        <name>ATP</name>
        <dbReference type="ChEBI" id="CHEBI:30616"/>
    </ligand>
</feature>
<evidence type="ECO:0000256" key="8">
    <source>
        <dbReference type="ARBA" id="ARBA00048679"/>
    </source>
</evidence>
<feature type="domain" description="Protein kinase" evidence="12">
    <location>
        <begin position="11"/>
        <end position="271"/>
    </location>
</feature>
<feature type="compositionally biased region" description="Basic and acidic residues" evidence="10">
    <location>
        <begin position="326"/>
        <end position="339"/>
    </location>
</feature>
<dbReference type="RefSeq" id="WP_138474165.1">
    <property type="nucleotide sequence ID" value="NZ_VBTH01000006.1"/>
</dbReference>
<feature type="domain" description="PASTA" evidence="13">
    <location>
        <begin position="441"/>
        <end position="508"/>
    </location>
</feature>
<evidence type="ECO:0000256" key="11">
    <source>
        <dbReference type="SAM" id="Phobius"/>
    </source>
</evidence>
<evidence type="ECO:0000259" key="13">
    <source>
        <dbReference type="PROSITE" id="PS51178"/>
    </source>
</evidence>
<dbReference type="SMART" id="SM00220">
    <property type="entry name" value="S_TKc"/>
    <property type="match status" value="1"/>
</dbReference>
<dbReference type="FunFam" id="3.30.200.20:FF:000035">
    <property type="entry name" value="Serine/threonine protein kinase Stk1"/>
    <property type="match status" value="1"/>
</dbReference>
<dbReference type="GO" id="GO:0005524">
    <property type="term" value="F:ATP binding"/>
    <property type="evidence" value="ECO:0007669"/>
    <property type="project" value="UniProtKB-UniRule"/>
</dbReference>
<evidence type="ECO:0000256" key="1">
    <source>
        <dbReference type="ARBA" id="ARBA00012513"/>
    </source>
</evidence>
<evidence type="ECO:0000259" key="12">
    <source>
        <dbReference type="PROSITE" id="PS50011"/>
    </source>
</evidence>
<evidence type="ECO:0000256" key="5">
    <source>
        <dbReference type="ARBA" id="ARBA00022777"/>
    </source>
</evidence>
<dbReference type="EC" id="2.7.11.1" evidence="1"/>
<name>A0A5R9BWE6_9LACO</name>
<keyword evidence="3" id="KW-0808">Transferase</keyword>
<dbReference type="InterPro" id="IPR008271">
    <property type="entry name" value="Ser/Thr_kinase_AS"/>
</dbReference>
<dbReference type="CDD" id="cd06577">
    <property type="entry name" value="PASTA_pknB"/>
    <property type="match status" value="2"/>
</dbReference>
<dbReference type="CDD" id="cd14014">
    <property type="entry name" value="STKc_PknB_like"/>
    <property type="match status" value="1"/>
</dbReference>
<dbReference type="Gene3D" id="1.10.510.10">
    <property type="entry name" value="Transferase(Phosphotransferase) domain 1"/>
    <property type="match status" value="1"/>
</dbReference>
<gene>
    <name evidence="14" type="primary">pknB</name>
    <name evidence="14" type="ORF">FEZ51_04450</name>
</gene>
<comment type="catalytic activity">
    <reaction evidence="8">
        <text>L-seryl-[protein] + ATP = O-phospho-L-seryl-[protein] + ADP + H(+)</text>
        <dbReference type="Rhea" id="RHEA:17989"/>
        <dbReference type="Rhea" id="RHEA-COMP:9863"/>
        <dbReference type="Rhea" id="RHEA-COMP:11604"/>
        <dbReference type="ChEBI" id="CHEBI:15378"/>
        <dbReference type="ChEBI" id="CHEBI:29999"/>
        <dbReference type="ChEBI" id="CHEBI:30616"/>
        <dbReference type="ChEBI" id="CHEBI:83421"/>
        <dbReference type="ChEBI" id="CHEBI:456216"/>
        <dbReference type="EC" id="2.7.11.1"/>
    </reaction>
</comment>
<dbReference type="NCBIfam" id="NF033483">
    <property type="entry name" value="PknB_PASTA_kin"/>
    <property type="match status" value="1"/>
</dbReference>
<evidence type="ECO:0000256" key="4">
    <source>
        <dbReference type="ARBA" id="ARBA00022741"/>
    </source>
</evidence>
<keyword evidence="11" id="KW-1133">Transmembrane helix</keyword>
<keyword evidence="11" id="KW-0812">Transmembrane</keyword>
<feature type="transmembrane region" description="Helical" evidence="11">
    <location>
        <begin position="351"/>
        <end position="369"/>
    </location>
</feature>
<dbReference type="PROSITE" id="PS00107">
    <property type="entry name" value="PROTEIN_KINASE_ATP"/>
    <property type="match status" value="1"/>
</dbReference>
<evidence type="ECO:0000256" key="3">
    <source>
        <dbReference type="ARBA" id="ARBA00022679"/>
    </source>
</evidence>
<dbReference type="InterPro" id="IPR011009">
    <property type="entry name" value="Kinase-like_dom_sf"/>
</dbReference>
<evidence type="ECO:0000256" key="9">
    <source>
        <dbReference type="PROSITE-ProRule" id="PRU10141"/>
    </source>
</evidence>
<keyword evidence="2" id="KW-0723">Serine/threonine-protein kinase</keyword>
<dbReference type="InterPro" id="IPR000719">
    <property type="entry name" value="Prot_kinase_dom"/>
</dbReference>
<keyword evidence="4 9" id="KW-0547">Nucleotide-binding</keyword>